<dbReference type="Proteomes" id="UP000009044">
    <property type="component" value="Chromosome"/>
</dbReference>
<dbReference type="PANTHER" id="PTHR12304">
    <property type="entry name" value="INOSINE-URIDINE PREFERRING NUCLEOSIDE HYDROLASE"/>
    <property type="match status" value="1"/>
</dbReference>
<organism evidence="4 5">
    <name type="scientific">Komagataeibacter medellinensis (strain NBRC 3288 / BCRC 11682 / LMG 1693 / Kondo 51)</name>
    <name type="common">Gluconacetobacter medellinensis</name>
    <dbReference type="NCBI Taxonomy" id="634177"/>
    <lineage>
        <taxon>Bacteria</taxon>
        <taxon>Pseudomonadati</taxon>
        <taxon>Pseudomonadota</taxon>
        <taxon>Alphaproteobacteria</taxon>
        <taxon>Acetobacterales</taxon>
        <taxon>Acetobacteraceae</taxon>
        <taxon>Komagataeibacter</taxon>
    </lineage>
</organism>
<keyword evidence="2" id="KW-0326">Glycosidase</keyword>
<dbReference type="PATRIC" id="fig|634177.7.peg.1082"/>
<dbReference type="eggNOG" id="COG1957">
    <property type="taxonomic scope" value="Bacteria"/>
</dbReference>
<evidence type="ECO:0000313" key="4">
    <source>
        <dbReference type="EMBL" id="BAK83341.1"/>
    </source>
</evidence>
<evidence type="ECO:0000313" key="5">
    <source>
        <dbReference type="Proteomes" id="UP000009044"/>
    </source>
</evidence>
<dbReference type="AlphaFoldDB" id="G2I5E4"/>
<evidence type="ECO:0000256" key="2">
    <source>
        <dbReference type="ARBA" id="ARBA00023295"/>
    </source>
</evidence>
<dbReference type="HOGENOM" id="CLU_923711_0_0_5"/>
<proteinExistence type="predicted"/>
<evidence type="ECO:0000259" key="3">
    <source>
        <dbReference type="Pfam" id="PF01156"/>
    </source>
</evidence>
<dbReference type="GO" id="GO:0005829">
    <property type="term" value="C:cytosol"/>
    <property type="evidence" value="ECO:0007669"/>
    <property type="project" value="TreeGrafter"/>
</dbReference>
<dbReference type="InterPro" id="IPR036452">
    <property type="entry name" value="Ribo_hydro-like"/>
</dbReference>
<feature type="domain" description="Inosine/uridine-preferring nucleoside hydrolase" evidence="3">
    <location>
        <begin position="7"/>
        <end position="286"/>
    </location>
</feature>
<dbReference type="KEGG" id="gxy:GLX_09290"/>
<dbReference type="EMBL" id="AP012159">
    <property type="protein sequence ID" value="BAK83341.1"/>
    <property type="molecule type" value="Genomic_DNA"/>
</dbReference>
<dbReference type="Gene3D" id="3.90.245.10">
    <property type="entry name" value="Ribonucleoside hydrolase-like"/>
    <property type="match status" value="1"/>
</dbReference>
<protein>
    <submittedName>
        <fullName evidence="4">Inosine/uridine-preferring nucleoside hydrolase</fullName>
    </submittedName>
</protein>
<dbReference type="PANTHER" id="PTHR12304:SF4">
    <property type="entry name" value="URIDINE NUCLEOSIDASE"/>
    <property type="match status" value="1"/>
</dbReference>
<dbReference type="SUPFAM" id="SSF53590">
    <property type="entry name" value="Nucleoside hydrolase"/>
    <property type="match status" value="1"/>
</dbReference>
<dbReference type="InterPro" id="IPR023186">
    <property type="entry name" value="IUNH"/>
</dbReference>
<dbReference type="GO" id="GO:0008477">
    <property type="term" value="F:purine nucleosidase activity"/>
    <property type="evidence" value="ECO:0007669"/>
    <property type="project" value="TreeGrafter"/>
</dbReference>
<sequence length="300" mass="30649">MPMTRPIILDLTPDAQGMVALLAALQVPDHVRPVLVLFSGQAARVDVAMAHARDLLRAYGLADVPVQAGCPGTLVQAYGVGHDLPPGNDGLGAAHLVQAIRACPQHGATVCCAGPLTTLALALVQAPDVGAHLDGIIFSGGAFHTRGNATPVAERNIAADPEAAATVLAAGVPLTIVPLGCTERLKADAVWMEQLAVMGASPATMAARVHAELVAARNGGARGSGVDIGLAAVTPLLALLSPGIFQGHLAHVNVERQGTYTRGMTVAVRGTGHDNALVLESLSVDAVRGILRDLLLLATR</sequence>
<reference evidence="5" key="1">
    <citation type="journal article" date="2011" name="J. Bacteriol.">
        <title>Complete genome sequence of NBRC 3288, a unique cellulose-nonproducing strain of Gluconacetobacter xylinus isolated from vinegar.</title>
        <authorList>
            <person name="Ogino H."/>
            <person name="Azuma Y."/>
            <person name="Hosoyama A."/>
            <person name="Nakazawa H."/>
            <person name="Matsutani M."/>
            <person name="Hasegawa A."/>
            <person name="Otsuyama K."/>
            <person name="Matsushita K."/>
            <person name="Fujita N."/>
            <person name="Shirai M."/>
        </authorList>
    </citation>
    <scope>NUCLEOTIDE SEQUENCE [LARGE SCALE GENOMIC DNA]</scope>
    <source>
        <strain evidence="5">NBRC 3288 / BCRC 11682 / LMG 1693</strain>
    </source>
</reference>
<dbReference type="Pfam" id="PF01156">
    <property type="entry name" value="IU_nuc_hydro"/>
    <property type="match status" value="1"/>
</dbReference>
<gene>
    <name evidence="4" type="ordered locus">GLX_09290</name>
</gene>
<keyword evidence="1 4" id="KW-0378">Hydrolase</keyword>
<name>G2I5E4_KOMMN</name>
<dbReference type="GO" id="GO:0006152">
    <property type="term" value="P:purine nucleoside catabolic process"/>
    <property type="evidence" value="ECO:0007669"/>
    <property type="project" value="TreeGrafter"/>
</dbReference>
<dbReference type="InterPro" id="IPR001910">
    <property type="entry name" value="Inosine/uridine_hydrolase_dom"/>
</dbReference>
<dbReference type="STRING" id="634177.GLX_09290"/>
<accession>G2I5E4</accession>
<evidence type="ECO:0000256" key="1">
    <source>
        <dbReference type="ARBA" id="ARBA00022801"/>
    </source>
</evidence>